<dbReference type="AlphaFoldDB" id="A0AA43QRL4"/>
<dbReference type="Proteomes" id="UP001161017">
    <property type="component" value="Unassembled WGS sequence"/>
</dbReference>
<keyword evidence="3" id="KW-1185">Reference proteome</keyword>
<gene>
    <name evidence="2" type="ORF">OHK93_001449</name>
</gene>
<feature type="region of interest" description="Disordered" evidence="1">
    <location>
        <begin position="1"/>
        <end position="39"/>
    </location>
</feature>
<evidence type="ECO:0000313" key="3">
    <source>
        <dbReference type="Proteomes" id="UP001161017"/>
    </source>
</evidence>
<reference evidence="2" key="1">
    <citation type="journal article" date="2023" name="Genome Biol. Evol.">
        <title>First Whole Genome Sequence and Flow Cytometry Genome Size Data for the Lichen-Forming Fungus Ramalina farinacea (Ascomycota).</title>
        <authorList>
            <person name="Llewellyn T."/>
            <person name="Mian S."/>
            <person name="Hill R."/>
            <person name="Leitch I.J."/>
            <person name="Gaya E."/>
        </authorList>
    </citation>
    <scope>NUCLEOTIDE SEQUENCE</scope>
    <source>
        <strain evidence="2">LIQ254RAFAR</strain>
    </source>
</reference>
<dbReference type="EMBL" id="JAPUFD010000011">
    <property type="protein sequence ID" value="MDI1490249.1"/>
    <property type="molecule type" value="Genomic_DNA"/>
</dbReference>
<accession>A0AA43QRL4</accession>
<feature type="compositionally biased region" description="Basic and acidic residues" evidence="1">
    <location>
        <begin position="254"/>
        <end position="272"/>
    </location>
</feature>
<feature type="compositionally biased region" description="Basic and acidic residues" evidence="1">
    <location>
        <begin position="408"/>
        <end position="417"/>
    </location>
</feature>
<feature type="region of interest" description="Disordered" evidence="1">
    <location>
        <begin position="206"/>
        <end position="430"/>
    </location>
</feature>
<evidence type="ECO:0000313" key="2">
    <source>
        <dbReference type="EMBL" id="MDI1490249.1"/>
    </source>
</evidence>
<feature type="compositionally biased region" description="Basic and acidic residues" evidence="1">
    <location>
        <begin position="222"/>
        <end position="243"/>
    </location>
</feature>
<feature type="compositionally biased region" description="Basic and acidic residues" evidence="1">
    <location>
        <begin position="297"/>
        <end position="312"/>
    </location>
</feature>
<evidence type="ECO:0000256" key="1">
    <source>
        <dbReference type="SAM" id="MobiDB-lite"/>
    </source>
</evidence>
<feature type="compositionally biased region" description="Basic and acidic residues" evidence="1">
    <location>
        <begin position="328"/>
        <end position="366"/>
    </location>
</feature>
<comment type="caution">
    <text evidence="2">The sequence shown here is derived from an EMBL/GenBank/DDBJ whole genome shotgun (WGS) entry which is preliminary data.</text>
</comment>
<sequence length="430" mass="47409">MDTSSYLRSQGWLGTGHALNSHKPGLGLEAGQRHPGLAKPLTIPQKQNVFGVGKKQHDSHADQWWARAFDDVLKGVNAGSARKEGLAEPGVEQQQQPPRTNTISMGMGGLGKHGNLYGNFVRGEGLRGTFLKAEEEVVVAVGGEDGVANRQVDKGMKRRRQDGVDEVAPAEKKICKEESATNGNQEAGDLHASKVAVQASSISMASESAAVSSREQRRRQRQQQEARKAKELADVQHALDHTVNEPIKVNGDLNETKEERRQRRKEKGESKAAEAASTQRAFISTGEEPVISAQEGTETKAQRKQRREERRATKAATRAKPQIALKSLAEEPVSRNERGSETKKERRQRREERRARKATEKAKVAVHEAVVSAMPEEGLENGKTEKVVPDSRAKRMSAMTGEPSTVASEREKKARDERKKKKTTKQKPLV</sequence>
<name>A0AA43QRL4_9LECA</name>
<feature type="compositionally biased region" description="Basic residues" evidence="1">
    <location>
        <begin position="418"/>
        <end position="430"/>
    </location>
</feature>
<protein>
    <submittedName>
        <fullName evidence="2">Uncharacterized protein</fullName>
    </submittedName>
</protein>
<organism evidence="2 3">
    <name type="scientific">Ramalina farinacea</name>
    <dbReference type="NCBI Taxonomy" id="258253"/>
    <lineage>
        <taxon>Eukaryota</taxon>
        <taxon>Fungi</taxon>
        <taxon>Dikarya</taxon>
        <taxon>Ascomycota</taxon>
        <taxon>Pezizomycotina</taxon>
        <taxon>Lecanoromycetes</taxon>
        <taxon>OSLEUM clade</taxon>
        <taxon>Lecanoromycetidae</taxon>
        <taxon>Lecanorales</taxon>
        <taxon>Lecanorineae</taxon>
        <taxon>Ramalinaceae</taxon>
        <taxon>Ramalina</taxon>
    </lineage>
</organism>
<feature type="compositionally biased region" description="Basic and acidic residues" evidence="1">
    <location>
        <begin position="380"/>
        <end position="393"/>
    </location>
</feature>
<proteinExistence type="predicted"/>